<name>A0ABQ4QFF0_9HYPH</name>
<sequence length="108" mass="11732">MNDGLEIAALETLPPLHPGEVLREEFLVPLGLTPYAVAKACGVPRTRIERIVREEIGITADTALRLGRYFGTSAQLWLGLQIRYDIEVAAARAGDALALIKPLPREAA</sequence>
<dbReference type="PANTHER" id="PTHR36924:SF1">
    <property type="entry name" value="ANTITOXIN HIGA-1"/>
    <property type="match status" value="1"/>
</dbReference>
<dbReference type="PROSITE" id="PS50943">
    <property type="entry name" value="HTH_CROC1"/>
    <property type="match status" value="1"/>
</dbReference>
<feature type="domain" description="HTH cro/C1-type" evidence="2">
    <location>
        <begin position="30"/>
        <end position="77"/>
    </location>
</feature>
<reference evidence="3 4" key="1">
    <citation type="journal article" date="2021" name="Front. Microbiol.">
        <title>Comprehensive Comparative Genomics and Phenotyping of Methylobacterium Species.</title>
        <authorList>
            <person name="Alessa O."/>
            <person name="Ogura Y."/>
            <person name="Fujitani Y."/>
            <person name="Takami H."/>
            <person name="Hayashi T."/>
            <person name="Sahin N."/>
            <person name="Tani A."/>
        </authorList>
    </citation>
    <scope>NUCLEOTIDE SEQUENCE [LARGE SCALE GENOMIC DNA]</scope>
    <source>
        <strain evidence="3 4">DSM 23679</strain>
    </source>
</reference>
<dbReference type="CDD" id="cd00093">
    <property type="entry name" value="HTH_XRE"/>
    <property type="match status" value="1"/>
</dbReference>
<dbReference type="Gene3D" id="1.10.260.40">
    <property type="entry name" value="lambda repressor-like DNA-binding domains"/>
    <property type="match status" value="1"/>
</dbReference>
<dbReference type="InterPro" id="IPR010982">
    <property type="entry name" value="Lambda_DNA-bd_dom_sf"/>
</dbReference>
<keyword evidence="4" id="KW-1185">Reference proteome</keyword>
<evidence type="ECO:0000256" key="1">
    <source>
        <dbReference type="ARBA" id="ARBA00023125"/>
    </source>
</evidence>
<dbReference type="PANTHER" id="PTHR36924">
    <property type="entry name" value="ANTITOXIN HIGA-1"/>
    <property type="match status" value="1"/>
</dbReference>
<accession>A0ABQ4QFF0</accession>
<comment type="caution">
    <text evidence="3">The sequence shown here is derived from an EMBL/GenBank/DDBJ whole genome shotgun (WGS) entry which is preliminary data.</text>
</comment>
<evidence type="ECO:0000313" key="4">
    <source>
        <dbReference type="Proteomes" id="UP001055117"/>
    </source>
</evidence>
<dbReference type="EMBL" id="BPQG01000024">
    <property type="protein sequence ID" value="GJD43826.1"/>
    <property type="molecule type" value="Genomic_DNA"/>
</dbReference>
<protein>
    <submittedName>
        <fullName evidence="3">Antitoxin HigA-1</fullName>
    </submittedName>
</protein>
<dbReference type="Proteomes" id="UP001055117">
    <property type="component" value="Unassembled WGS sequence"/>
</dbReference>
<dbReference type="InterPro" id="IPR001387">
    <property type="entry name" value="Cro/C1-type_HTH"/>
</dbReference>
<keyword evidence="1" id="KW-0238">DNA-binding</keyword>
<dbReference type="SUPFAM" id="SSF47413">
    <property type="entry name" value="lambda repressor-like DNA-binding domains"/>
    <property type="match status" value="1"/>
</dbReference>
<evidence type="ECO:0000313" key="3">
    <source>
        <dbReference type="EMBL" id="GJD43826.1"/>
    </source>
</evidence>
<evidence type="ECO:0000259" key="2">
    <source>
        <dbReference type="PROSITE" id="PS50943"/>
    </source>
</evidence>
<dbReference type="InterPro" id="IPR013430">
    <property type="entry name" value="Toxin_antidote_HigA"/>
</dbReference>
<dbReference type="Pfam" id="PF01381">
    <property type="entry name" value="HTH_3"/>
    <property type="match status" value="1"/>
</dbReference>
<dbReference type="NCBIfam" id="TIGR02607">
    <property type="entry name" value="antidote_HigA"/>
    <property type="match status" value="1"/>
</dbReference>
<gene>
    <name evidence="3" type="primary">higA-1</name>
    <name evidence="3" type="ORF">AFCDBAGC_1685</name>
</gene>
<dbReference type="SMART" id="SM00530">
    <property type="entry name" value="HTH_XRE"/>
    <property type="match status" value="1"/>
</dbReference>
<organism evidence="3 4">
    <name type="scientific">Methylobacterium cerastii</name>
    <dbReference type="NCBI Taxonomy" id="932741"/>
    <lineage>
        <taxon>Bacteria</taxon>
        <taxon>Pseudomonadati</taxon>
        <taxon>Pseudomonadota</taxon>
        <taxon>Alphaproteobacteria</taxon>
        <taxon>Hyphomicrobiales</taxon>
        <taxon>Methylobacteriaceae</taxon>
        <taxon>Methylobacterium</taxon>
    </lineage>
</organism>
<proteinExistence type="predicted"/>
<dbReference type="RefSeq" id="WP_147751987.1">
    <property type="nucleotide sequence ID" value="NZ_BPQG01000024.1"/>
</dbReference>